<evidence type="ECO:0000313" key="10">
    <source>
        <dbReference type="EMBL" id="KAK2159650.1"/>
    </source>
</evidence>
<dbReference type="EC" id="2.1.1.103" evidence="5"/>
<organism evidence="10 11">
    <name type="scientific">Ridgeia piscesae</name>
    <name type="common">Tubeworm</name>
    <dbReference type="NCBI Taxonomy" id="27915"/>
    <lineage>
        <taxon>Eukaryota</taxon>
        <taxon>Metazoa</taxon>
        <taxon>Spiralia</taxon>
        <taxon>Lophotrochozoa</taxon>
        <taxon>Annelida</taxon>
        <taxon>Polychaeta</taxon>
        <taxon>Sedentaria</taxon>
        <taxon>Canalipalpata</taxon>
        <taxon>Sabellida</taxon>
        <taxon>Siboglinidae</taxon>
        <taxon>Ridgeia</taxon>
    </lineage>
</organism>
<reference evidence="10" key="1">
    <citation type="journal article" date="2023" name="Mol. Biol. Evol.">
        <title>Third-Generation Sequencing Reveals the Adaptive Role of the Epigenome in Three Deep-Sea Polychaetes.</title>
        <authorList>
            <person name="Perez M."/>
            <person name="Aroh O."/>
            <person name="Sun Y."/>
            <person name="Lan Y."/>
            <person name="Juniper S.K."/>
            <person name="Young C.R."/>
            <person name="Angers B."/>
            <person name="Qian P.Y."/>
        </authorList>
    </citation>
    <scope>NUCLEOTIDE SEQUENCE</scope>
    <source>
        <strain evidence="10">R07B-5</strain>
    </source>
</reference>
<proteinExistence type="predicted"/>
<comment type="catalytic activity">
    <reaction evidence="8">
        <text>N-methylethanolamine phosphate + S-adenosyl-L-methionine = N,N-dimethylethanolamine phosphate + S-adenosyl-L-homocysteine + H(+)</text>
        <dbReference type="Rhea" id="RHEA:25321"/>
        <dbReference type="ChEBI" id="CHEBI:15378"/>
        <dbReference type="ChEBI" id="CHEBI:57781"/>
        <dbReference type="ChEBI" id="CHEBI:57856"/>
        <dbReference type="ChEBI" id="CHEBI:58641"/>
        <dbReference type="ChEBI" id="CHEBI:59789"/>
        <dbReference type="EC" id="2.1.1.103"/>
    </reaction>
    <physiologicalReaction direction="left-to-right" evidence="8">
        <dbReference type="Rhea" id="RHEA:25322"/>
    </physiologicalReaction>
</comment>
<evidence type="ECO:0000259" key="9">
    <source>
        <dbReference type="Pfam" id="PF13649"/>
    </source>
</evidence>
<evidence type="ECO:0000256" key="7">
    <source>
        <dbReference type="ARBA" id="ARBA00047622"/>
    </source>
</evidence>
<comment type="pathway">
    <text evidence="1">Phospholipid metabolism; phosphatidylcholine biosynthesis.</text>
</comment>
<comment type="catalytic activity">
    <reaction evidence="6">
        <text>N,N-dimethylethanolamine phosphate + S-adenosyl-L-methionine = phosphocholine + S-adenosyl-L-homocysteine + H(+)</text>
        <dbReference type="Rhea" id="RHEA:25325"/>
        <dbReference type="ChEBI" id="CHEBI:15378"/>
        <dbReference type="ChEBI" id="CHEBI:57856"/>
        <dbReference type="ChEBI" id="CHEBI:58641"/>
        <dbReference type="ChEBI" id="CHEBI:59789"/>
        <dbReference type="ChEBI" id="CHEBI:295975"/>
        <dbReference type="EC" id="2.1.1.103"/>
    </reaction>
    <physiologicalReaction direction="left-to-right" evidence="6">
        <dbReference type="Rhea" id="RHEA:25326"/>
    </physiologicalReaction>
</comment>
<keyword evidence="3" id="KW-0489">Methyltransferase</keyword>
<name>A0AAD9JVV5_RIDPI</name>
<gene>
    <name evidence="10" type="ORF">NP493_1702g00000</name>
</gene>
<evidence type="ECO:0000256" key="6">
    <source>
        <dbReference type="ARBA" id="ARBA00047619"/>
    </source>
</evidence>
<evidence type="ECO:0000256" key="2">
    <source>
        <dbReference type="ARBA" id="ARBA00005189"/>
    </source>
</evidence>
<accession>A0AAD9JVV5</accession>
<dbReference type="Pfam" id="PF13649">
    <property type="entry name" value="Methyltransf_25"/>
    <property type="match status" value="1"/>
</dbReference>
<dbReference type="EMBL" id="JAODUO010001700">
    <property type="protein sequence ID" value="KAK2159650.1"/>
    <property type="molecule type" value="Genomic_DNA"/>
</dbReference>
<dbReference type="GO" id="GO:0032259">
    <property type="term" value="P:methylation"/>
    <property type="evidence" value="ECO:0007669"/>
    <property type="project" value="UniProtKB-KW"/>
</dbReference>
<dbReference type="GO" id="GO:0000234">
    <property type="term" value="F:phosphoethanolamine N-methyltransferase activity"/>
    <property type="evidence" value="ECO:0007669"/>
    <property type="project" value="UniProtKB-EC"/>
</dbReference>
<dbReference type="Proteomes" id="UP001209878">
    <property type="component" value="Unassembled WGS sequence"/>
</dbReference>
<dbReference type="CDD" id="cd02440">
    <property type="entry name" value="AdoMet_MTases"/>
    <property type="match status" value="1"/>
</dbReference>
<keyword evidence="11" id="KW-1185">Reference proteome</keyword>
<dbReference type="AlphaFoldDB" id="A0AAD9JVV5"/>
<dbReference type="Gene3D" id="3.40.50.150">
    <property type="entry name" value="Vaccinia Virus protein VP39"/>
    <property type="match status" value="1"/>
</dbReference>
<evidence type="ECO:0000313" key="11">
    <source>
        <dbReference type="Proteomes" id="UP001209878"/>
    </source>
</evidence>
<dbReference type="InterPro" id="IPR029063">
    <property type="entry name" value="SAM-dependent_MTases_sf"/>
</dbReference>
<dbReference type="SUPFAM" id="SSF53335">
    <property type="entry name" value="S-adenosyl-L-methionine-dependent methyltransferases"/>
    <property type="match status" value="1"/>
</dbReference>
<comment type="caution">
    <text evidence="10">The sequence shown here is derived from an EMBL/GenBank/DDBJ whole genome shotgun (WGS) entry which is preliminary data.</text>
</comment>
<dbReference type="PANTHER" id="PTHR44307:SF2">
    <property type="entry name" value="PHOSPHOETHANOLAMINE METHYLTRANSFERASE ISOFORM X1"/>
    <property type="match status" value="1"/>
</dbReference>
<evidence type="ECO:0000256" key="8">
    <source>
        <dbReference type="ARBA" id="ARBA00047841"/>
    </source>
</evidence>
<dbReference type="PANTHER" id="PTHR44307">
    <property type="entry name" value="PHOSPHOETHANOLAMINE METHYLTRANSFERASE"/>
    <property type="match status" value="1"/>
</dbReference>
<sequence>MQNFWTAHSVEGSEKEMMLDDNAEVLGLEEIPELLSLLPELTGKDVIELGAGIGRFTGDLSKCAKSVLAVDFIEKFIKQNKTLNEESRNIDFLCADVTKLDRPAER</sequence>
<feature type="domain" description="Methyltransferase" evidence="9">
    <location>
        <begin position="46"/>
        <end position="104"/>
    </location>
</feature>
<evidence type="ECO:0000256" key="1">
    <source>
        <dbReference type="ARBA" id="ARBA00004969"/>
    </source>
</evidence>
<evidence type="ECO:0000256" key="4">
    <source>
        <dbReference type="ARBA" id="ARBA00022679"/>
    </source>
</evidence>
<protein>
    <recommendedName>
        <fullName evidence="5">phosphoethanolamine N-methyltransferase</fullName>
        <ecNumber evidence="5">2.1.1.103</ecNumber>
    </recommendedName>
</protein>
<evidence type="ECO:0000256" key="3">
    <source>
        <dbReference type="ARBA" id="ARBA00022603"/>
    </source>
</evidence>
<comment type="catalytic activity">
    <reaction evidence="7">
        <text>phosphoethanolamine + S-adenosyl-L-methionine = N-methylethanolamine phosphate + S-adenosyl-L-homocysteine + H(+)</text>
        <dbReference type="Rhea" id="RHEA:20365"/>
        <dbReference type="ChEBI" id="CHEBI:15378"/>
        <dbReference type="ChEBI" id="CHEBI:57781"/>
        <dbReference type="ChEBI" id="CHEBI:57856"/>
        <dbReference type="ChEBI" id="CHEBI:58190"/>
        <dbReference type="ChEBI" id="CHEBI:59789"/>
        <dbReference type="EC" id="2.1.1.103"/>
    </reaction>
    <physiologicalReaction direction="left-to-right" evidence="7">
        <dbReference type="Rhea" id="RHEA:20366"/>
    </physiologicalReaction>
</comment>
<keyword evidence="4" id="KW-0808">Transferase</keyword>
<comment type="pathway">
    <text evidence="2">Lipid metabolism.</text>
</comment>
<evidence type="ECO:0000256" key="5">
    <source>
        <dbReference type="ARBA" id="ARBA00035674"/>
    </source>
</evidence>
<dbReference type="InterPro" id="IPR041698">
    <property type="entry name" value="Methyltransf_25"/>
</dbReference>